<dbReference type="RefSeq" id="WP_190714657.1">
    <property type="nucleotide sequence ID" value="NZ_JACJST010000009.1"/>
</dbReference>
<gene>
    <name evidence="2" type="ORF">H6G59_11820</name>
</gene>
<comment type="caution">
    <text evidence="2">The sequence shown here is derived from an EMBL/GenBank/DDBJ whole genome shotgun (WGS) entry which is preliminary data.</text>
</comment>
<dbReference type="Pfam" id="PF04230">
    <property type="entry name" value="PS_pyruv_trans"/>
    <property type="match status" value="1"/>
</dbReference>
<evidence type="ECO:0000259" key="1">
    <source>
        <dbReference type="Pfam" id="PF04230"/>
    </source>
</evidence>
<dbReference type="EMBL" id="JACJST010000009">
    <property type="protein sequence ID" value="MBD2568578.1"/>
    <property type="molecule type" value="Genomic_DNA"/>
</dbReference>
<dbReference type="InterPro" id="IPR007345">
    <property type="entry name" value="Polysacch_pyruvyl_Trfase"/>
</dbReference>
<evidence type="ECO:0000313" key="2">
    <source>
        <dbReference type="EMBL" id="MBD2568578.1"/>
    </source>
</evidence>
<name>A0ABR8FEZ6_9NOST</name>
<accession>A0ABR8FEZ6</accession>
<dbReference type="GO" id="GO:0016740">
    <property type="term" value="F:transferase activity"/>
    <property type="evidence" value="ECO:0007669"/>
    <property type="project" value="UniProtKB-KW"/>
</dbReference>
<organism evidence="2 3">
    <name type="scientific">Anabaena lutea FACHB-196</name>
    <dbReference type="NCBI Taxonomy" id="2692881"/>
    <lineage>
        <taxon>Bacteria</taxon>
        <taxon>Bacillati</taxon>
        <taxon>Cyanobacteriota</taxon>
        <taxon>Cyanophyceae</taxon>
        <taxon>Nostocales</taxon>
        <taxon>Nostocaceae</taxon>
        <taxon>Anabaena</taxon>
    </lineage>
</organism>
<proteinExistence type="predicted"/>
<reference evidence="2 3" key="1">
    <citation type="journal article" date="2020" name="ISME J.">
        <title>Comparative genomics reveals insights into cyanobacterial evolution and habitat adaptation.</title>
        <authorList>
            <person name="Chen M.Y."/>
            <person name="Teng W.K."/>
            <person name="Zhao L."/>
            <person name="Hu C.X."/>
            <person name="Zhou Y.K."/>
            <person name="Han B.P."/>
            <person name="Song L.R."/>
            <person name="Shu W.S."/>
        </authorList>
    </citation>
    <scope>NUCLEOTIDE SEQUENCE [LARGE SCALE GENOMIC DNA]</scope>
    <source>
        <strain evidence="2 3">FACHB-196</strain>
    </source>
</reference>
<evidence type="ECO:0000313" key="3">
    <source>
        <dbReference type="Proteomes" id="UP000640531"/>
    </source>
</evidence>
<feature type="domain" description="Polysaccharide pyruvyl transferase" evidence="1">
    <location>
        <begin position="36"/>
        <end position="321"/>
    </location>
</feature>
<keyword evidence="2" id="KW-0808">Transferase</keyword>
<protein>
    <submittedName>
        <fullName evidence="2">Polysaccharide pyruvyl transferase family protein</fullName>
    </submittedName>
</protein>
<sequence>MKNIIAQTIKEELHKALGQLDRFESCALLNYPDYLNLGDHLIWLGTVIYLTDVLKTKIKYASSIADFSATVMEEKIGKSPIFLHGGGNLGDIWPVDQQFREQIIAKYQDRPIIILPQSIFFSNLDNLKKTADIFNSHPNLTIFVRDDRSYQIAAESFDKCRIIKSPDMAFQLLNLPALSHSFSPKESILFLCRTDKELNQGFSVDNVKIPNLVVQDWVSCKWVLGVRHRGIKRFVTQMVREVWQRGLMTPVEWIYRQKWQSIYSNTDKFNQMYNPSMHKLLWSFMYSGIYQFQQHQLVITNRLHGHILCILLGIPHVFLPNAYYKNEAFYEAWTKDIPFCRFVKDTTLIESAVQELLELSKSGKFNV</sequence>
<keyword evidence="3" id="KW-1185">Reference proteome</keyword>
<dbReference type="Proteomes" id="UP000640531">
    <property type="component" value="Unassembled WGS sequence"/>
</dbReference>